<proteinExistence type="predicted"/>
<dbReference type="EC" id="3.5.1.46" evidence="2"/>
<dbReference type="RefSeq" id="WP_016401834.1">
    <property type="nucleotide sequence ID" value="NZ_BARX01000013.1"/>
</dbReference>
<dbReference type="InterPro" id="IPR001466">
    <property type="entry name" value="Beta-lactam-related"/>
</dbReference>
<comment type="caution">
    <text evidence="2">The sequence shown here is derived from an EMBL/GenBank/DDBJ whole genome shotgun (WGS) entry which is preliminary data.</text>
</comment>
<dbReference type="SUPFAM" id="SSF56601">
    <property type="entry name" value="beta-lactamase/transpeptidase-like"/>
    <property type="match status" value="1"/>
</dbReference>
<sequence length="442" mass="49310">MKTKQSLARGTLMANVGAVATAIRIAEQPDARYIEQKYAQILNQGAEPLLPVSASLQGFSLEQIRHAHKNFSPKQFVMGGNDALIYNSYLNRFLPSSFVNPAESNHRLARSINPLIGEVIGKNQTCSLNDYVSLPESRVQGLIIVQAGKVVFELYPGMKAAQNHVWMGLSSLAISMVFAQFIDEGKIDIDRSISVYLPEFRNTEWDRVSIRQAINGTSGLNITPTQQTMFDPNSYMSRFLAAQFGRPNAYTGYQENWLDIVKQIKRERGGEAATEQGVGPITRAVLAYIAEEIEQLPWTQIFENRIWGNIKAEAPMVVTLAPDGTALSHDFILSSIEDAARVAMLLCPSWPIITDTPVLPAKLTQDMRKRTGLARNSASHAFNFDKVYDDGARCLQGYFGQGMYIDTKRDYVAVYFSSQAFEPLSCPSKMMEYLRAAANQFY</sequence>
<dbReference type="OrthoDB" id="9814204at2"/>
<accession>R9PTA2</accession>
<dbReference type="EMBL" id="BARX01000013">
    <property type="protein sequence ID" value="GAD02066.1"/>
    <property type="molecule type" value="Genomic_DNA"/>
</dbReference>
<evidence type="ECO:0000313" key="3">
    <source>
        <dbReference type="Proteomes" id="UP000014461"/>
    </source>
</evidence>
<dbReference type="PANTHER" id="PTHR43283:SF7">
    <property type="entry name" value="BETA-LACTAMASE-RELATED DOMAIN-CONTAINING PROTEIN"/>
    <property type="match status" value="1"/>
</dbReference>
<protein>
    <submittedName>
        <fullName evidence="2">6-aminohexanoate-dimer hydrolase</fullName>
        <ecNumber evidence="2">3.5.1.46</ecNumber>
    </submittedName>
</protein>
<feature type="domain" description="Beta-lactamase-related" evidence="1">
    <location>
        <begin position="142"/>
        <end position="421"/>
    </location>
</feature>
<dbReference type="InterPro" id="IPR012338">
    <property type="entry name" value="Beta-lactam/transpept-like"/>
</dbReference>
<keyword evidence="3" id="KW-1185">Reference proteome</keyword>
<gene>
    <name evidence="2" type="ORF">AALB_2146</name>
</gene>
<keyword evidence="2" id="KW-0378">Hydrolase</keyword>
<reference evidence="2" key="1">
    <citation type="journal article" date="2013" name="Genome Announc.">
        <title>Draft Genome Sequence of Agarivorans albus Strain MKT 106T, an Agarolytic Marine Bacterium.</title>
        <authorList>
            <person name="Yasuike M."/>
            <person name="Nakamura Y."/>
            <person name="Kai W."/>
            <person name="Fujiwara A."/>
            <person name="Fukui Y."/>
            <person name="Satomi M."/>
            <person name="Sano M."/>
        </authorList>
    </citation>
    <scope>NUCLEOTIDE SEQUENCE [LARGE SCALE GENOMIC DNA]</scope>
</reference>
<dbReference type="PANTHER" id="PTHR43283">
    <property type="entry name" value="BETA-LACTAMASE-RELATED"/>
    <property type="match status" value="1"/>
</dbReference>
<dbReference type="Pfam" id="PF00144">
    <property type="entry name" value="Beta-lactamase"/>
    <property type="match status" value="1"/>
</dbReference>
<dbReference type="InterPro" id="IPR050789">
    <property type="entry name" value="Diverse_Enzym_Activities"/>
</dbReference>
<dbReference type="AlphaFoldDB" id="R9PTA2"/>
<dbReference type="Gene3D" id="3.40.710.10">
    <property type="entry name" value="DD-peptidase/beta-lactamase superfamily"/>
    <property type="match status" value="1"/>
</dbReference>
<dbReference type="Proteomes" id="UP000014461">
    <property type="component" value="Unassembled WGS sequence"/>
</dbReference>
<dbReference type="STRING" id="1331007.AALB_2146"/>
<dbReference type="GO" id="GO:0019875">
    <property type="term" value="F:6-aminohexanoate-dimer hydrolase activity"/>
    <property type="evidence" value="ECO:0007669"/>
    <property type="project" value="UniProtKB-EC"/>
</dbReference>
<name>R9PTA2_AGAAL</name>
<organism evidence="2 3">
    <name type="scientific">Agarivorans albus MKT 106</name>
    <dbReference type="NCBI Taxonomy" id="1331007"/>
    <lineage>
        <taxon>Bacteria</taxon>
        <taxon>Pseudomonadati</taxon>
        <taxon>Pseudomonadota</taxon>
        <taxon>Gammaproteobacteria</taxon>
        <taxon>Alteromonadales</taxon>
        <taxon>Alteromonadaceae</taxon>
        <taxon>Agarivorans</taxon>
    </lineage>
</organism>
<evidence type="ECO:0000259" key="1">
    <source>
        <dbReference type="Pfam" id="PF00144"/>
    </source>
</evidence>
<evidence type="ECO:0000313" key="2">
    <source>
        <dbReference type="EMBL" id="GAD02066.1"/>
    </source>
</evidence>